<evidence type="ECO:0000256" key="16">
    <source>
        <dbReference type="SAM" id="Phobius"/>
    </source>
</evidence>
<evidence type="ECO:0000256" key="13">
    <source>
        <dbReference type="ARBA" id="ARBA00024209"/>
    </source>
</evidence>
<organism evidence="18 19">
    <name type="scientific">Nyssa sinensis</name>
    <dbReference type="NCBI Taxonomy" id="561372"/>
    <lineage>
        <taxon>Eukaryota</taxon>
        <taxon>Viridiplantae</taxon>
        <taxon>Streptophyta</taxon>
        <taxon>Embryophyta</taxon>
        <taxon>Tracheophyta</taxon>
        <taxon>Spermatophyta</taxon>
        <taxon>Magnoliopsida</taxon>
        <taxon>eudicotyledons</taxon>
        <taxon>Gunneridae</taxon>
        <taxon>Pentapetalae</taxon>
        <taxon>asterids</taxon>
        <taxon>Cornales</taxon>
        <taxon>Nyssaceae</taxon>
        <taxon>Nyssa</taxon>
    </lineage>
</organism>
<dbReference type="GO" id="GO:0061630">
    <property type="term" value="F:ubiquitin protein ligase activity"/>
    <property type="evidence" value="ECO:0007669"/>
    <property type="project" value="UniProtKB-EC"/>
</dbReference>
<dbReference type="EMBL" id="CM018038">
    <property type="protein sequence ID" value="KAA8538128.1"/>
    <property type="molecule type" value="Genomic_DNA"/>
</dbReference>
<feature type="transmembrane region" description="Helical" evidence="16">
    <location>
        <begin position="56"/>
        <end position="76"/>
    </location>
</feature>
<proteinExistence type="inferred from homology"/>
<sequence>MMKHRKLFPTSTAANQTDCTYFCDPSCPYECYPYPEYFMPPPPPPPTGQSQHIPPYVIIVVSLLASLFLLVSYYVVIVKYCSPWNRFRAQQTNSDGPDEEFVDENQGPPLDHPIWYIATVGLQPSTINSITVFRYKKSDRLIEGTECSVCLSEFQEDETLRLLPKCNHAFHIPCIDTWLRSHTNCPLCRASIVFNTLTTLASTGQNFHNPSPNEETQMENSDSDGELVSNSVSDGEVCENRARTEVVVELPHVDDERKEFENSKDLADNNMIMEDEIQPERNSVSIDSSTAANFGLAMANICVVESEGSSVNQKENVQEPDLGIVQNGDSSTARLMGGSVAQSLHKRPVSMKRSSSCGRSYLNGTEYLTWLKIPGWRLHLMALYSLVHNENLEEKWKVFRCVHFYEDEVLGMRQEMRNFL</sequence>
<evidence type="ECO:0000313" key="18">
    <source>
        <dbReference type="EMBL" id="KAA8538128.1"/>
    </source>
</evidence>
<feature type="domain" description="RING-type" evidence="17">
    <location>
        <begin position="147"/>
        <end position="189"/>
    </location>
</feature>
<dbReference type="InterPro" id="IPR013083">
    <property type="entry name" value="Znf_RING/FYVE/PHD"/>
</dbReference>
<keyword evidence="10" id="KW-0862">Zinc</keyword>
<comment type="similarity">
    <text evidence="13">Belongs to the RING-type zinc finger family. ATL subfamily.</text>
</comment>
<dbReference type="UniPathway" id="UPA00143"/>
<feature type="region of interest" description="Disordered" evidence="15">
    <location>
        <begin position="205"/>
        <end position="234"/>
    </location>
</feature>
<evidence type="ECO:0000256" key="12">
    <source>
        <dbReference type="ARBA" id="ARBA00023136"/>
    </source>
</evidence>
<dbReference type="GO" id="GO:0008270">
    <property type="term" value="F:zinc ion binding"/>
    <property type="evidence" value="ECO:0007669"/>
    <property type="project" value="UniProtKB-KW"/>
</dbReference>
<evidence type="ECO:0000256" key="5">
    <source>
        <dbReference type="ARBA" id="ARBA00022679"/>
    </source>
</evidence>
<keyword evidence="8 14" id="KW-0863">Zinc-finger</keyword>
<dbReference type="Pfam" id="PF13639">
    <property type="entry name" value="zf-RING_2"/>
    <property type="match status" value="1"/>
</dbReference>
<keyword evidence="5" id="KW-0808">Transferase</keyword>
<dbReference type="EC" id="2.3.2.27" evidence="4"/>
<accession>A0A5J5B689</accession>
<protein>
    <recommendedName>
        <fullName evidence="4">RING-type E3 ubiquitin transferase</fullName>
        <ecNumber evidence="4">2.3.2.27</ecNumber>
    </recommendedName>
</protein>
<evidence type="ECO:0000259" key="17">
    <source>
        <dbReference type="PROSITE" id="PS50089"/>
    </source>
</evidence>
<keyword evidence="11 16" id="KW-1133">Transmembrane helix</keyword>
<evidence type="ECO:0000256" key="1">
    <source>
        <dbReference type="ARBA" id="ARBA00000900"/>
    </source>
</evidence>
<dbReference type="FunFam" id="3.30.40.10:FF:000233">
    <property type="entry name" value="RING-H2 finger protein ATL54"/>
    <property type="match status" value="1"/>
</dbReference>
<dbReference type="Proteomes" id="UP000325577">
    <property type="component" value="Linkage Group LG15"/>
</dbReference>
<comment type="subcellular location">
    <subcellularLocation>
        <location evidence="2">Membrane</location>
        <topology evidence="2">Single-pass membrane protein</topology>
    </subcellularLocation>
</comment>
<name>A0A5J5B689_9ASTE</name>
<evidence type="ECO:0000313" key="19">
    <source>
        <dbReference type="Proteomes" id="UP000325577"/>
    </source>
</evidence>
<evidence type="ECO:0000256" key="4">
    <source>
        <dbReference type="ARBA" id="ARBA00012483"/>
    </source>
</evidence>
<dbReference type="InterPro" id="IPR044600">
    <property type="entry name" value="ATL1/ATL16-like"/>
</dbReference>
<evidence type="ECO:0000256" key="15">
    <source>
        <dbReference type="SAM" id="MobiDB-lite"/>
    </source>
</evidence>
<keyword evidence="12 16" id="KW-0472">Membrane</keyword>
<dbReference type="PANTHER" id="PTHR46913">
    <property type="entry name" value="RING-H2 FINGER PROTEIN ATL16"/>
    <property type="match status" value="1"/>
</dbReference>
<dbReference type="CDD" id="cd16461">
    <property type="entry name" value="RING-H2_EL5-like"/>
    <property type="match status" value="1"/>
</dbReference>
<evidence type="ECO:0000256" key="2">
    <source>
        <dbReference type="ARBA" id="ARBA00004167"/>
    </source>
</evidence>
<evidence type="ECO:0000256" key="6">
    <source>
        <dbReference type="ARBA" id="ARBA00022692"/>
    </source>
</evidence>
<keyword evidence="6 16" id="KW-0812">Transmembrane</keyword>
<dbReference type="SUPFAM" id="SSF57850">
    <property type="entry name" value="RING/U-box"/>
    <property type="match status" value="1"/>
</dbReference>
<evidence type="ECO:0000256" key="14">
    <source>
        <dbReference type="PROSITE-ProRule" id="PRU00175"/>
    </source>
</evidence>
<evidence type="ECO:0000256" key="7">
    <source>
        <dbReference type="ARBA" id="ARBA00022723"/>
    </source>
</evidence>
<dbReference type="OrthoDB" id="9984778at2759"/>
<evidence type="ECO:0000256" key="3">
    <source>
        <dbReference type="ARBA" id="ARBA00004906"/>
    </source>
</evidence>
<dbReference type="InterPro" id="IPR001841">
    <property type="entry name" value="Znf_RING"/>
</dbReference>
<gene>
    <name evidence="18" type="ORF">F0562_027736</name>
</gene>
<reference evidence="18 19" key="1">
    <citation type="submission" date="2019-09" db="EMBL/GenBank/DDBJ databases">
        <title>A chromosome-level genome assembly of the Chinese tupelo Nyssa sinensis.</title>
        <authorList>
            <person name="Yang X."/>
            <person name="Kang M."/>
            <person name="Yang Y."/>
            <person name="Xiong H."/>
            <person name="Wang M."/>
            <person name="Zhang Z."/>
            <person name="Wang Z."/>
            <person name="Wu H."/>
            <person name="Ma T."/>
            <person name="Liu J."/>
            <person name="Xi Z."/>
        </authorList>
    </citation>
    <scope>NUCLEOTIDE SEQUENCE [LARGE SCALE GENOMIC DNA]</scope>
    <source>
        <strain evidence="18">J267</strain>
        <tissue evidence="18">Leaf</tissue>
    </source>
</reference>
<keyword evidence="7" id="KW-0479">Metal-binding</keyword>
<evidence type="ECO:0000256" key="8">
    <source>
        <dbReference type="ARBA" id="ARBA00022771"/>
    </source>
</evidence>
<evidence type="ECO:0000256" key="10">
    <source>
        <dbReference type="ARBA" id="ARBA00022833"/>
    </source>
</evidence>
<dbReference type="AlphaFoldDB" id="A0A5J5B689"/>
<comment type="pathway">
    <text evidence="3">Protein modification; protein ubiquitination.</text>
</comment>
<dbReference type="SMART" id="SM01197">
    <property type="entry name" value="FANCL_C"/>
    <property type="match status" value="1"/>
</dbReference>
<dbReference type="Gene3D" id="3.30.40.10">
    <property type="entry name" value="Zinc/RING finger domain, C3HC4 (zinc finger)"/>
    <property type="match status" value="1"/>
</dbReference>
<dbReference type="SMART" id="SM00184">
    <property type="entry name" value="RING"/>
    <property type="match status" value="1"/>
</dbReference>
<feature type="compositionally biased region" description="Polar residues" evidence="15">
    <location>
        <begin position="205"/>
        <end position="220"/>
    </location>
</feature>
<dbReference type="PROSITE" id="PS50089">
    <property type="entry name" value="ZF_RING_2"/>
    <property type="match status" value="1"/>
</dbReference>
<evidence type="ECO:0000256" key="11">
    <source>
        <dbReference type="ARBA" id="ARBA00022989"/>
    </source>
</evidence>
<evidence type="ECO:0000256" key="9">
    <source>
        <dbReference type="ARBA" id="ARBA00022786"/>
    </source>
</evidence>
<dbReference type="GO" id="GO:0016567">
    <property type="term" value="P:protein ubiquitination"/>
    <property type="evidence" value="ECO:0007669"/>
    <property type="project" value="UniProtKB-UniPathway"/>
</dbReference>
<dbReference type="GO" id="GO:0016020">
    <property type="term" value="C:membrane"/>
    <property type="evidence" value="ECO:0007669"/>
    <property type="project" value="UniProtKB-SubCell"/>
</dbReference>
<comment type="catalytic activity">
    <reaction evidence="1">
        <text>S-ubiquitinyl-[E2 ubiquitin-conjugating enzyme]-L-cysteine + [acceptor protein]-L-lysine = [E2 ubiquitin-conjugating enzyme]-L-cysteine + N(6)-ubiquitinyl-[acceptor protein]-L-lysine.</text>
        <dbReference type="EC" id="2.3.2.27"/>
    </reaction>
</comment>
<keyword evidence="9" id="KW-0833">Ubl conjugation pathway</keyword>
<keyword evidence="19" id="KW-1185">Reference proteome</keyword>
<dbReference type="PANTHER" id="PTHR46913:SF19">
    <property type="entry name" value="RING-TYPE E3 UBIQUITIN TRANSFERASE"/>
    <property type="match status" value="1"/>
</dbReference>